<feature type="transmembrane region" description="Helical" evidence="1">
    <location>
        <begin position="98"/>
        <end position="119"/>
    </location>
</feature>
<protein>
    <submittedName>
        <fullName evidence="2">Membrane protein, putative</fullName>
    </submittedName>
</protein>
<dbReference type="AlphaFoldDB" id="S6BHC7"/>
<keyword evidence="1" id="KW-0472">Membrane</keyword>
<keyword evidence="1" id="KW-1133">Transmembrane helix</keyword>
<dbReference type="EMBL" id="AK441840">
    <property type="protein sequence ID" value="BAN65634.1"/>
    <property type="molecule type" value="mRNA"/>
</dbReference>
<evidence type="ECO:0000313" key="2">
    <source>
        <dbReference type="EMBL" id="BAN65634.1"/>
    </source>
</evidence>
<reference evidence="2" key="1">
    <citation type="journal article" date="2014" name="BMC Genomics">
        <title>The Babesia bovis gene and promoter model: an update from full-length EST analysis.</title>
        <authorList>
            <person name="Yamagishi J."/>
            <person name="Wakaguri H."/>
            <person name="Yokoyama N."/>
            <person name="Yamashita R."/>
            <person name="Suzuki Y."/>
            <person name="Xuan X."/>
            <person name="Igarashi I."/>
        </authorList>
    </citation>
    <scope>NUCLEOTIDE SEQUENCE</scope>
    <source>
        <strain evidence="2">Texas</strain>
    </source>
</reference>
<proteinExistence type="evidence at transcript level"/>
<feature type="transmembrane region" description="Helical" evidence="1">
    <location>
        <begin position="6"/>
        <end position="29"/>
    </location>
</feature>
<accession>S6BHC7</accession>
<evidence type="ECO:0000256" key="1">
    <source>
        <dbReference type="SAM" id="Phobius"/>
    </source>
</evidence>
<sequence>MCSACNIALAVGTVITLGIFTKMTMLHAYGESILTFPHVLFHKFGLGRDVAGFIFAGSCIALASSHVIGIINELGGHKKAVSIFMDLLSFNVAEKGGVVTQGFLSILTAILWLFILHFYTTQRRSHEKVLGEQKTNECKFIKENCMKFRKDFE</sequence>
<organism evidence="2">
    <name type="scientific">Babesia bovis</name>
    <dbReference type="NCBI Taxonomy" id="5865"/>
    <lineage>
        <taxon>Eukaryota</taxon>
        <taxon>Sar</taxon>
        <taxon>Alveolata</taxon>
        <taxon>Apicomplexa</taxon>
        <taxon>Aconoidasida</taxon>
        <taxon>Piroplasmida</taxon>
        <taxon>Babesiidae</taxon>
        <taxon>Babesia</taxon>
    </lineage>
</organism>
<name>S6BHC7_BABBO</name>
<keyword evidence="1" id="KW-0812">Transmembrane</keyword>
<dbReference type="VEuPathDB" id="PiroplasmaDB:BBOV_IV010415"/>